<evidence type="ECO:0000256" key="1">
    <source>
        <dbReference type="ARBA" id="ARBA00004651"/>
    </source>
</evidence>
<evidence type="ECO:0000256" key="2">
    <source>
        <dbReference type="ARBA" id="ARBA00022475"/>
    </source>
</evidence>
<dbReference type="AlphaFoldDB" id="A0A9P0HRY6"/>
<keyword evidence="6 10" id="KW-1133">Transmembrane helix</keyword>
<accession>A0A9P0HRY6</accession>
<feature type="transmembrane region" description="Helical" evidence="10">
    <location>
        <begin position="117"/>
        <end position="139"/>
    </location>
</feature>
<dbReference type="InterPro" id="IPR004117">
    <property type="entry name" value="7tm6_olfct_rcpt"/>
</dbReference>
<dbReference type="EMBL" id="OV725083">
    <property type="protein sequence ID" value="CAH1406940.1"/>
    <property type="molecule type" value="Genomic_DNA"/>
</dbReference>
<sequence>MYAVTTGRKKILGGWYPFPMAESPYFELIFLYEATCVAWAMVLLTVLFCLFFQVLVCLYAQFIALGYHVETLDFNSKDDTTHPNEDEKISDEFRRILQDHQNLLRYSKELRSVYNPLVTLTLGIGILVLIIGAMQFLLLNTRSPIVIFQMIKVFLFQGVEMGLFCFASSFIQTASSDLQFAIYNSEWYKASIPMRQALQLMMIGARKGVGLTAIRMYPVNRETLMTTPRRVIRN</sequence>
<reference evidence="11" key="1">
    <citation type="submission" date="2022-01" db="EMBL/GenBank/DDBJ databases">
        <authorList>
            <person name="King R."/>
        </authorList>
    </citation>
    <scope>NUCLEOTIDE SEQUENCE</scope>
</reference>
<dbReference type="PANTHER" id="PTHR21137:SF35">
    <property type="entry name" value="ODORANT RECEPTOR 19A-RELATED"/>
    <property type="match status" value="1"/>
</dbReference>
<keyword evidence="7 10" id="KW-0472">Membrane</keyword>
<proteinExistence type="predicted"/>
<feature type="transmembrane region" description="Helical" evidence="10">
    <location>
        <begin position="36"/>
        <end position="62"/>
    </location>
</feature>
<evidence type="ECO:0000256" key="4">
    <source>
        <dbReference type="ARBA" id="ARBA00022692"/>
    </source>
</evidence>
<feature type="transmembrane region" description="Helical" evidence="10">
    <location>
        <begin position="151"/>
        <end position="171"/>
    </location>
</feature>
<evidence type="ECO:0000256" key="5">
    <source>
        <dbReference type="ARBA" id="ARBA00022725"/>
    </source>
</evidence>
<keyword evidence="5" id="KW-0552">Olfaction</keyword>
<dbReference type="GO" id="GO:0005549">
    <property type="term" value="F:odorant binding"/>
    <property type="evidence" value="ECO:0007669"/>
    <property type="project" value="InterPro"/>
</dbReference>
<evidence type="ECO:0000256" key="9">
    <source>
        <dbReference type="ARBA" id="ARBA00023224"/>
    </source>
</evidence>
<keyword evidence="3" id="KW-0716">Sensory transduction</keyword>
<dbReference type="GO" id="GO:0007165">
    <property type="term" value="P:signal transduction"/>
    <property type="evidence" value="ECO:0007669"/>
    <property type="project" value="UniProtKB-KW"/>
</dbReference>
<evidence type="ECO:0000256" key="7">
    <source>
        <dbReference type="ARBA" id="ARBA00023136"/>
    </source>
</evidence>
<evidence type="ECO:0000313" key="11">
    <source>
        <dbReference type="EMBL" id="CAH1406940.1"/>
    </source>
</evidence>
<organism evidence="11 12">
    <name type="scientific">Nezara viridula</name>
    <name type="common">Southern green stink bug</name>
    <name type="synonym">Cimex viridulus</name>
    <dbReference type="NCBI Taxonomy" id="85310"/>
    <lineage>
        <taxon>Eukaryota</taxon>
        <taxon>Metazoa</taxon>
        <taxon>Ecdysozoa</taxon>
        <taxon>Arthropoda</taxon>
        <taxon>Hexapoda</taxon>
        <taxon>Insecta</taxon>
        <taxon>Pterygota</taxon>
        <taxon>Neoptera</taxon>
        <taxon>Paraneoptera</taxon>
        <taxon>Hemiptera</taxon>
        <taxon>Heteroptera</taxon>
        <taxon>Panheteroptera</taxon>
        <taxon>Pentatomomorpha</taxon>
        <taxon>Pentatomoidea</taxon>
        <taxon>Pentatomidae</taxon>
        <taxon>Pentatominae</taxon>
        <taxon>Nezara</taxon>
    </lineage>
</organism>
<evidence type="ECO:0000313" key="12">
    <source>
        <dbReference type="Proteomes" id="UP001152798"/>
    </source>
</evidence>
<dbReference type="GO" id="GO:0004984">
    <property type="term" value="F:olfactory receptor activity"/>
    <property type="evidence" value="ECO:0007669"/>
    <property type="project" value="InterPro"/>
</dbReference>
<evidence type="ECO:0008006" key="13">
    <source>
        <dbReference type="Google" id="ProtNLM"/>
    </source>
</evidence>
<evidence type="ECO:0000256" key="6">
    <source>
        <dbReference type="ARBA" id="ARBA00022989"/>
    </source>
</evidence>
<dbReference type="Pfam" id="PF02949">
    <property type="entry name" value="7tm_6"/>
    <property type="match status" value="1"/>
</dbReference>
<keyword evidence="4 10" id="KW-0812">Transmembrane</keyword>
<keyword evidence="12" id="KW-1185">Reference proteome</keyword>
<dbReference type="PANTHER" id="PTHR21137">
    <property type="entry name" value="ODORANT RECEPTOR"/>
    <property type="match status" value="1"/>
</dbReference>
<comment type="subcellular location">
    <subcellularLocation>
        <location evidence="1">Cell membrane</location>
        <topology evidence="1">Multi-pass membrane protein</topology>
    </subcellularLocation>
</comment>
<evidence type="ECO:0000256" key="10">
    <source>
        <dbReference type="SAM" id="Phobius"/>
    </source>
</evidence>
<keyword evidence="2" id="KW-1003">Cell membrane</keyword>
<name>A0A9P0HRY6_NEZVI</name>
<gene>
    <name evidence="11" type="ORF">NEZAVI_LOCUS14772</name>
</gene>
<keyword evidence="8" id="KW-0675">Receptor</keyword>
<dbReference type="Proteomes" id="UP001152798">
    <property type="component" value="Chromosome 7"/>
</dbReference>
<keyword evidence="9" id="KW-0807">Transducer</keyword>
<protein>
    <recommendedName>
        <fullName evidence="13">Odorant receptor</fullName>
    </recommendedName>
</protein>
<evidence type="ECO:0000256" key="8">
    <source>
        <dbReference type="ARBA" id="ARBA00023170"/>
    </source>
</evidence>
<dbReference type="OrthoDB" id="8185860at2759"/>
<evidence type="ECO:0000256" key="3">
    <source>
        <dbReference type="ARBA" id="ARBA00022606"/>
    </source>
</evidence>
<dbReference type="GO" id="GO:0005886">
    <property type="term" value="C:plasma membrane"/>
    <property type="evidence" value="ECO:0007669"/>
    <property type="project" value="UniProtKB-SubCell"/>
</dbReference>